<feature type="coiled-coil region" evidence="2">
    <location>
        <begin position="70"/>
        <end position="128"/>
    </location>
</feature>
<keyword evidence="2" id="KW-0175">Coiled coil</keyword>
<accession>A0A9P4GVB6</accession>
<keyword evidence="1" id="KW-0863">Zinc-finger</keyword>
<sequence>MPASIVQSTTPALSADIEKLREELKHVHEALELEREARLITRGLLDNSNRQLQDPNDMNAYITKKAHEYAREIAQKEREHERQILIAQEEHIADRERLSDMQLTIEAVQNTENDLRAETAKLAEFNKQQKHHLDTVLMRLKVLQQIHGNSSDALVAFSGTGNKRSADEIELEDISRHKKPKNGKVTCTQCYTHGWKDCDGASICENCRLRGKAKCCKCVMCKYYKKNTCLNQSCTFAHEGDSYIVLVPFTRLQASGSGRSPVELKAREDEEARQKYGATYDNLFGMLLDNMKRRGKGDNNTSKA</sequence>
<dbReference type="PROSITE" id="PS50103">
    <property type="entry name" value="ZF_C3H1"/>
    <property type="match status" value="1"/>
</dbReference>
<dbReference type="InterPro" id="IPR000571">
    <property type="entry name" value="Znf_CCCH"/>
</dbReference>
<protein>
    <recommendedName>
        <fullName evidence="3">C3H1-type domain-containing protein</fullName>
    </recommendedName>
</protein>
<dbReference type="GO" id="GO:0008270">
    <property type="term" value="F:zinc ion binding"/>
    <property type="evidence" value="ECO:0007669"/>
    <property type="project" value="UniProtKB-KW"/>
</dbReference>
<evidence type="ECO:0000259" key="3">
    <source>
        <dbReference type="PROSITE" id="PS50103"/>
    </source>
</evidence>
<feature type="domain" description="C3H1-type" evidence="3">
    <location>
        <begin position="220"/>
        <end position="241"/>
    </location>
</feature>
<evidence type="ECO:0000313" key="4">
    <source>
        <dbReference type="EMBL" id="KAF2023378.1"/>
    </source>
</evidence>
<dbReference type="EMBL" id="ML978354">
    <property type="protein sequence ID" value="KAF2023378.1"/>
    <property type="molecule type" value="Genomic_DNA"/>
</dbReference>
<gene>
    <name evidence="4" type="ORF">EK21DRAFT_118825</name>
</gene>
<evidence type="ECO:0000256" key="2">
    <source>
        <dbReference type="SAM" id="Coils"/>
    </source>
</evidence>
<keyword evidence="1" id="KW-0862">Zinc</keyword>
<name>A0A9P4GVB6_9PLEO</name>
<keyword evidence="1" id="KW-0479">Metal-binding</keyword>
<evidence type="ECO:0000313" key="5">
    <source>
        <dbReference type="Proteomes" id="UP000799777"/>
    </source>
</evidence>
<organism evidence="4 5">
    <name type="scientific">Setomelanomma holmii</name>
    <dbReference type="NCBI Taxonomy" id="210430"/>
    <lineage>
        <taxon>Eukaryota</taxon>
        <taxon>Fungi</taxon>
        <taxon>Dikarya</taxon>
        <taxon>Ascomycota</taxon>
        <taxon>Pezizomycotina</taxon>
        <taxon>Dothideomycetes</taxon>
        <taxon>Pleosporomycetidae</taxon>
        <taxon>Pleosporales</taxon>
        <taxon>Pleosporineae</taxon>
        <taxon>Phaeosphaeriaceae</taxon>
        <taxon>Setomelanomma</taxon>
    </lineage>
</organism>
<dbReference type="OrthoDB" id="10557460at2759"/>
<keyword evidence="5" id="KW-1185">Reference proteome</keyword>
<dbReference type="AlphaFoldDB" id="A0A9P4GVB6"/>
<comment type="caution">
    <text evidence="4">The sequence shown here is derived from an EMBL/GenBank/DDBJ whole genome shotgun (WGS) entry which is preliminary data.</text>
</comment>
<proteinExistence type="predicted"/>
<dbReference type="Proteomes" id="UP000799777">
    <property type="component" value="Unassembled WGS sequence"/>
</dbReference>
<feature type="zinc finger region" description="C3H1-type" evidence="1">
    <location>
        <begin position="220"/>
        <end position="241"/>
    </location>
</feature>
<evidence type="ECO:0000256" key="1">
    <source>
        <dbReference type="PROSITE-ProRule" id="PRU00723"/>
    </source>
</evidence>
<reference evidence="4" key="1">
    <citation type="journal article" date="2020" name="Stud. Mycol.">
        <title>101 Dothideomycetes genomes: a test case for predicting lifestyles and emergence of pathogens.</title>
        <authorList>
            <person name="Haridas S."/>
            <person name="Albert R."/>
            <person name="Binder M."/>
            <person name="Bloem J."/>
            <person name="Labutti K."/>
            <person name="Salamov A."/>
            <person name="Andreopoulos B."/>
            <person name="Baker S."/>
            <person name="Barry K."/>
            <person name="Bills G."/>
            <person name="Bluhm B."/>
            <person name="Cannon C."/>
            <person name="Castanera R."/>
            <person name="Culley D."/>
            <person name="Daum C."/>
            <person name="Ezra D."/>
            <person name="Gonzalez J."/>
            <person name="Henrissat B."/>
            <person name="Kuo A."/>
            <person name="Liang C."/>
            <person name="Lipzen A."/>
            <person name="Lutzoni F."/>
            <person name="Magnuson J."/>
            <person name="Mondo S."/>
            <person name="Nolan M."/>
            <person name="Ohm R."/>
            <person name="Pangilinan J."/>
            <person name="Park H.-J."/>
            <person name="Ramirez L."/>
            <person name="Alfaro M."/>
            <person name="Sun H."/>
            <person name="Tritt A."/>
            <person name="Yoshinaga Y."/>
            <person name="Zwiers L.-H."/>
            <person name="Turgeon B."/>
            <person name="Goodwin S."/>
            <person name="Spatafora J."/>
            <person name="Crous P."/>
            <person name="Grigoriev I."/>
        </authorList>
    </citation>
    <scope>NUCLEOTIDE SEQUENCE</scope>
    <source>
        <strain evidence="4">CBS 110217</strain>
    </source>
</reference>